<dbReference type="PROSITE" id="PS50102">
    <property type="entry name" value="RRM"/>
    <property type="match status" value="1"/>
</dbReference>
<dbReference type="InterPro" id="IPR012677">
    <property type="entry name" value="Nucleotide-bd_a/b_plait_sf"/>
</dbReference>
<evidence type="ECO:0000256" key="1">
    <source>
        <dbReference type="ARBA" id="ARBA00022884"/>
    </source>
</evidence>
<sequence length="471" mass="51707">MAQYQRSRRRRARGSCTACCSSSSTPRRTSTGASLRGSASRPRLCTSRLGTRQRGEESGPVSGSAGGEQELASLRELGLTEPEMELWRSRDLPEAEGQSSGVRAAPGARRQRLQAIREKVEAREKLLSLPQRLSASRPLSRREMEIERALFHGSERLSFLSALYHQEDASQAAQGDSSSSDGMDLLYREVLRDEERATAPLSAKSAGRSPSVSRSEAESSCDQKQSPDGLRDPRGTDTQTQSSTGPDPGGCQGKHLSEETQKPAGHTPQRAKSDGAPAARHSKISVSQPIGSLGSRKISVSQPIGSLGSVARPGPGGPLTVRGTVDQIPEEEIRENKETEEGIRSIPRFQNYQRGEPSQVLCVRNLSPRASLAQLVSLFSRFQPPDGPPLLYRLLTGRLKGQAFITFSDAEQAEAALDLLNGYRLLDKPLVIEFGRERRGEEKERGKDEEKERGRDEDKERERDEEKDRGR</sequence>
<dbReference type="Proteomes" id="UP001044222">
    <property type="component" value="Chromosome 8"/>
</dbReference>
<dbReference type="GO" id="GO:0097157">
    <property type="term" value="F:pre-mRNA intronic binding"/>
    <property type="evidence" value="ECO:0007669"/>
    <property type="project" value="TreeGrafter"/>
</dbReference>
<feature type="region of interest" description="Disordered" evidence="3">
    <location>
        <begin position="436"/>
        <end position="471"/>
    </location>
</feature>
<evidence type="ECO:0000313" key="6">
    <source>
        <dbReference type="Proteomes" id="UP001044222"/>
    </source>
</evidence>
<evidence type="ECO:0000256" key="3">
    <source>
        <dbReference type="SAM" id="MobiDB-lite"/>
    </source>
</evidence>
<dbReference type="Pfam" id="PF00076">
    <property type="entry name" value="RRM_1"/>
    <property type="match status" value="1"/>
</dbReference>
<dbReference type="SUPFAM" id="SSF54928">
    <property type="entry name" value="RNA-binding domain, RBD"/>
    <property type="match status" value="1"/>
</dbReference>
<dbReference type="SMART" id="SM00360">
    <property type="entry name" value="RRM"/>
    <property type="match status" value="1"/>
</dbReference>
<reference evidence="5" key="1">
    <citation type="submission" date="2021-01" db="EMBL/GenBank/DDBJ databases">
        <title>A chromosome-scale assembly of European eel, Anguilla anguilla.</title>
        <authorList>
            <person name="Henkel C."/>
            <person name="Jong-Raadsen S.A."/>
            <person name="Dufour S."/>
            <person name="Weltzien F.-A."/>
            <person name="Palstra A.P."/>
            <person name="Pelster B."/>
            <person name="Spaink H.P."/>
            <person name="Van Den Thillart G.E."/>
            <person name="Jansen H."/>
            <person name="Zahm M."/>
            <person name="Klopp C."/>
            <person name="Cedric C."/>
            <person name="Louis A."/>
            <person name="Berthelot C."/>
            <person name="Parey E."/>
            <person name="Roest Crollius H."/>
            <person name="Montfort J."/>
            <person name="Robinson-Rechavi M."/>
            <person name="Bucao C."/>
            <person name="Bouchez O."/>
            <person name="Gislard M."/>
            <person name="Lluch J."/>
            <person name="Milhes M."/>
            <person name="Lampietro C."/>
            <person name="Lopez Roques C."/>
            <person name="Donnadieu C."/>
            <person name="Braasch I."/>
            <person name="Desvignes T."/>
            <person name="Postlethwait J."/>
            <person name="Bobe J."/>
            <person name="Guiguen Y."/>
            <person name="Dirks R."/>
        </authorList>
    </citation>
    <scope>NUCLEOTIDE SEQUENCE</scope>
    <source>
        <strain evidence="5">Tag_6206</strain>
        <tissue evidence="5">Liver</tissue>
    </source>
</reference>
<accession>A0A9D3M674</accession>
<feature type="compositionally biased region" description="Basic residues" evidence="3">
    <location>
        <begin position="1"/>
        <end position="13"/>
    </location>
</feature>
<keyword evidence="6" id="KW-1185">Reference proteome</keyword>
<feature type="region of interest" description="Disordered" evidence="3">
    <location>
        <begin position="197"/>
        <end position="297"/>
    </location>
</feature>
<organism evidence="5 6">
    <name type="scientific">Anguilla anguilla</name>
    <name type="common">European freshwater eel</name>
    <name type="synonym">Muraena anguilla</name>
    <dbReference type="NCBI Taxonomy" id="7936"/>
    <lineage>
        <taxon>Eukaryota</taxon>
        <taxon>Metazoa</taxon>
        <taxon>Chordata</taxon>
        <taxon>Craniata</taxon>
        <taxon>Vertebrata</taxon>
        <taxon>Euteleostomi</taxon>
        <taxon>Actinopterygii</taxon>
        <taxon>Neopterygii</taxon>
        <taxon>Teleostei</taxon>
        <taxon>Anguilliformes</taxon>
        <taxon>Anguillidae</taxon>
        <taxon>Anguilla</taxon>
    </lineage>
</organism>
<dbReference type="InterPro" id="IPR000504">
    <property type="entry name" value="RRM_dom"/>
</dbReference>
<feature type="domain" description="RRM" evidence="4">
    <location>
        <begin position="359"/>
        <end position="437"/>
    </location>
</feature>
<feature type="compositionally biased region" description="Polar residues" evidence="3">
    <location>
        <begin position="236"/>
        <end position="245"/>
    </location>
</feature>
<dbReference type="AlphaFoldDB" id="A0A9D3M674"/>
<dbReference type="GO" id="GO:0005689">
    <property type="term" value="C:U12-type spliceosomal complex"/>
    <property type="evidence" value="ECO:0007669"/>
    <property type="project" value="TreeGrafter"/>
</dbReference>
<dbReference type="Gene3D" id="3.30.70.330">
    <property type="match status" value="1"/>
</dbReference>
<dbReference type="InterPro" id="IPR035979">
    <property type="entry name" value="RBD_domain_sf"/>
</dbReference>
<evidence type="ECO:0000256" key="2">
    <source>
        <dbReference type="PROSITE-ProRule" id="PRU00176"/>
    </source>
</evidence>
<dbReference type="GO" id="GO:0000398">
    <property type="term" value="P:mRNA splicing, via spliceosome"/>
    <property type="evidence" value="ECO:0007669"/>
    <property type="project" value="TreeGrafter"/>
</dbReference>
<dbReference type="PANTHER" id="PTHR16105:SF2">
    <property type="entry name" value="RNA-BINDING PROTEIN 41"/>
    <property type="match status" value="1"/>
</dbReference>
<dbReference type="EMBL" id="JAFIRN010000008">
    <property type="protein sequence ID" value="KAG5843227.1"/>
    <property type="molecule type" value="Genomic_DNA"/>
</dbReference>
<name>A0A9D3M674_ANGAN</name>
<protein>
    <recommendedName>
        <fullName evidence="4">RRM domain-containing protein</fullName>
    </recommendedName>
</protein>
<proteinExistence type="predicted"/>
<keyword evidence="1 2" id="KW-0694">RNA-binding</keyword>
<dbReference type="GO" id="GO:0030626">
    <property type="term" value="F:U12 snRNA binding"/>
    <property type="evidence" value="ECO:0007669"/>
    <property type="project" value="TreeGrafter"/>
</dbReference>
<feature type="region of interest" description="Disordered" evidence="3">
    <location>
        <begin position="1"/>
        <end position="110"/>
    </location>
</feature>
<feature type="compositionally biased region" description="Low complexity" evidence="3">
    <location>
        <begin position="208"/>
        <end position="220"/>
    </location>
</feature>
<gene>
    <name evidence="5" type="ORF">ANANG_G00148500</name>
</gene>
<evidence type="ECO:0000313" key="5">
    <source>
        <dbReference type="EMBL" id="KAG5843227.1"/>
    </source>
</evidence>
<dbReference type="InterPro" id="IPR045164">
    <property type="entry name" value="RBM41/RNPC3"/>
</dbReference>
<dbReference type="PANTHER" id="PTHR16105">
    <property type="entry name" value="RNA-BINDING REGION-CONTAINING PROTEIN 3"/>
    <property type="match status" value="1"/>
</dbReference>
<comment type="caution">
    <text evidence="5">The sequence shown here is derived from an EMBL/GenBank/DDBJ whole genome shotgun (WGS) entry which is preliminary data.</text>
</comment>
<feature type="region of interest" description="Disordered" evidence="3">
    <location>
        <begin position="304"/>
        <end position="323"/>
    </location>
</feature>
<evidence type="ECO:0000259" key="4">
    <source>
        <dbReference type="PROSITE" id="PS50102"/>
    </source>
</evidence>
<feature type="compositionally biased region" description="Low complexity" evidence="3">
    <location>
        <begin position="14"/>
        <end position="34"/>
    </location>
</feature>